<dbReference type="Proteomes" id="UP000192247">
    <property type="component" value="Unassembled WGS sequence"/>
</dbReference>
<feature type="compositionally biased region" description="Low complexity" evidence="1">
    <location>
        <begin position="246"/>
        <end position="261"/>
    </location>
</feature>
<organism evidence="2 3">
    <name type="scientific">Tropilaelaps mercedesae</name>
    <dbReference type="NCBI Taxonomy" id="418985"/>
    <lineage>
        <taxon>Eukaryota</taxon>
        <taxon>Metazoa</taxon>
        <taxon>Ecdysozoa</taxon>
        <taxon>Arthropoda</taxon>
        <taxon>Chelicerata</taxon>
        <taxon>Arachnida</taxon>
        <taxon>Acari</taxon>
        <taxon>Parasitiformes</taxon>
        <taxon>Mesostigmata</taxon>
        <taxon>Gamasina</taxon>
        <taxon>Dermanyssoidea</taxon>
        <taxon>Laelapidae</taxon>
        <taxon>Tropilaelaps</taxon>
    </lineage>
</organism>
<feature type="compositionally biased region" description="Polar residues" evidence="1">
    <location>
        <begin position="1"/>
        <end position="11"/>
    </location>
</feature>
<feature type="region of interest" description="Disordered" evidence="1">
    <location>
        <begin position="212"/>
        <end position="285"/>
    </location>
</feature>
<evidence type="ECO:0000313" key="3">
    <source>
        <dbReference type="Proteomes" id="UP000192247"/>
    </source>
</evidence>
<feature type="compositionally biased region" description="Low complexity" evidence="1">
    <location>
        <begin position="12"/>
        <end position="31"/>
    </location>
</feature>
<sequence length="618" mass="63690">ELKATSGQWMQASPSSSSAGSLRGAAVGASALPSGGVGGYRRRSLQGGSPPVVVSPILSAPNSVPATPQHGSRLPPGATVLPTPVLPAQLQAAATNPEHIPRKFLAAQAYYRLQQQQPNNGGPSAVSDIHSHVNNITSAGCNVEGGRVASTGVEGEAEGDAATTTAVDVVVYDDVSLPPRAPSSTSIGPCDPALNHLNHNVNRNFLTQPELDVPSAPLKFGPGFDSPSQRQVPPPSRSRSPRTPRRGSPAPRSASAQSSSPSPSPSPSLNGVPPRWAPIGRPPLNNNNLTKGLTAIKTSSLSSLSSDASLSLASVGGGFSTPHHLPLGTTTQQTKHNSLNNSQNAAAKGTIPPAKPKRFDERAIYCNVVGSGGVGTGSANNKNNNNNNNVVSVGSKIRPGSDHQHSAGGAGEVLAPTESKSQRTLAGLSSAAFVDAGGVIGEPQAHQQPLFSQPVPLSWRGQREGALSPLQLVDGHAGPASPQLGQTKHRSLGQQQGQIQQQQAKLRQYSSPFGGHALDLNDSSSSGRGGVSSYLEAAATGQRANSPANSDASSKNDESVIFRRVTIKKKVDSSSSTGSSDTQPQKRISVSRGSVGLQGDTHDGECLKANFEETSYRF</sequence>
<proteinExistence type="predicted"/>
<reference evidence="2 3" key="1">
    <citation type="journal article" date="2017" name="Gigascience">
        <title>Draft genome of the honey bee ectoparasitic mite, Tropilaelaps mercedesae, is shaped by the parasitic life history.</title>
        <authorList>
            <person name="Dong X."/>
            <person name="Armstrong S.D."/>
            <person name="Xia D."/>
            <person name="Makepeace B.L."/>
            <person name="Darby A.C."/>
            <person name="Kadowaki T."/>
        </authorList>
    </citation>
    <scope>NUCLEOTIDE SEQUENCE [LARGE SCALE GENOMIC DNA]</scope>
    <source>
        <strain evidence="2">Wuxi-XJTLU</strain>
    </source>
</reference>
<dbReference type="EMBL" id="MNPL01014273">
    <property type="protein sequence ID" value="OQR71540.1"/>
    <property type="molecule type" value="Genomic_DNA"/>
</dbReference>
<comment type="caution">
    <text evidence="2">The sequence shown here is derived from an EMBL/GenBank/DDBJ whole genome shotgun (WGS) entry which is preliminary data.</text>
</comment>
<evidence type="ECO:0000256" key="1">
    <source>
        <dbReference type="SAM" id="MobiDB-lite"/>
    </source>
</evidence>
<keyword evidence="3" id="KW-1185">Reference proteome</keyword>
<feature type="compositionally biased region" description="Low complexity" evidence="1">
    <location>
        <begin position="493"/>
        <end position="503"/>
    </location>
</feature>
<feature type="compositionally biased region" description="Low complexity" evidence="1">
    <location>
        <begin position="377"/>
        <end position="389"/>
    </location>
</feature>
<feature type="compositionally biased region" description="Polar residues" evidence="1">
    <location>
        <begin position="60"/>
        <end position="70"/>
    </location>
</feature>
<evidence type="ECO:0000313" key="2">
    <source>
        <dbReference type="EMBL" id="OQR71540.1"/>
    </source>
</evidence>
<dbReference type="AlphaFoldDB" id="A0A1V9XDA9"/>
<feature type="region of interest" description="Disordered" evidence="1">
    <location>
        <begin position="376"/>
        <end position="411"/>
    </location>
</feature>
<feature type="compositionally biased region" description="Low complexity" evidence="1">
    <location>
        <begin position="573"/>
        <end position="582"/>
    </location>
</feature>
<feature type="region of interest" description="Disordered" evidence="1">
    <location>
        <begin position="1"/>
        <end position="78"/>
    </location>
</feature>
<protein>
    <submittedName>
        <fullName evidence="2">Uncharacterized protein</fullName>
    </submittedName>
</protein>
<feature type="compositionally biased region" description="Polar residues" evidence="1">
    <location>
        <begin position="583"/>
        <end position="592"/>
    </location>
</feature>
<feature type="non-terminal residue" evidence="2">
    <location>
        <position position="1"/>
    </location>
</feature>
<accession>A0A1V9XDA9</accession>
<gene>
    <name evidence="2" type="ORF">BIW11_10926</name>
</gene>
<feature type="compositionally biased region" description="Polar residues" evidence="1">
    <location>
        <begin position="542"/>
        <end position="553"/>
    </location>
</feature>
<feature type="region of interest" description="Disordered" evidence="1">
    <location>
        <begin position="472"/>
        <end position="604"/>
    </location>
</feature>
<name>A0A1V9XDA9_9ACAR</name>
<dbReference type="InParanoid" id="A0A1V9XDA9"/>